<organism evidence="1 2">
    <name type="scientific">Lentilactobacillus diolivorans</name>
    <dbReference type="NCBI Taxonomy" id="179838"/>
    <lineage>
        <taxon>Bacteria</taxon>
        <taxon>Bacillati</taxon>
        <taxon>Bacillota</taxon>
        <taxon>Bacilli</taxon>
        <taxon>Lactobacillales</taxon>
        <taxon>Lactobacillaceae</taxon>
        <taxon>Lentilactobacillus</taxon>
    </lineage>
</organism>
<gene>
    <name evidence="1" type="ORF">LDI01_23980</name>
</gene>
<evidence type="ECO:0000313" key="2">
    <source>
        <dbReference type="Proteomes" id="UP000321409"/>
    </source>
</evidence>
<comment type="caution">
    <text evidence="1">The sequence shown here is derived from an EMBL/GenBank/DDBJ whole genome shotgun (WGS) entry which is preliminary data.</text>
</comment>
<accession>A0ABQ0XFW9</accession>
<name>A0ABQ0XFW9_9LACO</name>
<sequence>MTSFEKFHPVLTSHYTLDWLTQTPVKQVDNLYTNPNISTVAAEKLPTQILDTVKRINHIMQKVMNDKQLTWGVTDSNNQTFVGIITISGFDHPNQIGELDFIVDQAHSEALGEIVRRSIQFVADHFNFNQLQVNLSVPNDVVQKSLIENQFKTNDQKHFILDL</sequence>
<dbReference type="Proteomes" id="UP000321409">
    <property type="component" value="Unassembled WGS sequence"/>
</dbReference>
<keyword evidence="2" id="KW-1185">Reference proteome</keyword>
<dbReference type="RefSeq" id="WP_225427626.1">
    <property type="nucleotide sequence ID" value="NZ_BKAB01000051.1"/>
</dbReference>
<protein>
    <submittedName>
        <fullName evidence="1">GNAT family acetyltransferase</fullName>
    </submittedName>
</protein>
<evidence type="ECO:0000313" key="1">
    <source>
        <dbReference type="EMBL" id="GEP24805.1"/>
    </source>
</evidence>
<dbReference type="Gene3D" id="3.40.630.30">
    <property type="match status" value="1"/>
</dbReference>
<dbReference type="SUPFAM" id="SSF55729">
    <property type="entry name" value="Acyl-CoA N-acyltransferases (Nat)"/>
    <property type="match status" value="1"/>
</dbReference>
<dbReference type="InterPro" id="IPR016181">
    <property type="entry name" value="Acyl_CoA_acyltransferase"/>
</dbReference>
<dbReference type="EMBL" id="BKAB01000051">
    <property type="protein sequence ID" value="GEP24805.1"/>
    <property type="molecule type" value="Genomic_DNA"/>
</dbReference>
<proteinExistence type="predicted"/>
<reference evidence="1 2" key="1">
    <citation type="submission" date="2019-07" db="EMBL/GenBank/DDBJ databases">
        <title>Whole genome shotgun sequence of Lactobacillus diolivorans NBRC 107869.</title>
        <authorList>
            <person name="Hosoyama A."/>
            <person name="Uohara A."/>
            <person name="Ohji S."/>
            <person name="Ichikawa N."/>
        </authorList>
    </citation>
    <scope>NUCLEOTIDE SEQUENCE [LARGE SCALE GENOMIC DNA]</scope>
    <source>
        <strain evidence="1 2">NBRC 107869</strain>
    </source>
</reference>